<reference evidence="1" key="1">
    <citation type="submission" date="2022-02" db="EMBL/GenBank/DDBJ databases">
        <title>Plant Genome Project.</title>
        <authorList>
            <person name="Zhang R.-G."/>
        </authorList>
    </citation>
    <scope>NUCLEOTIDE SEQUENCE</scope>
    <source>
        <strain evidence="1">AT1</strain>
    </source>
</reference>
<comment type="caution">
    <text evidence="1">The sequence shown here is derived from an EMBL/GenBank/DDBJ whole genome shotgun (WGS) entry which is preliminary data.</text>
</comment>
<dbReference type="EMBL" id="CM046399">
    <property type="protein sequence ID" value="KAI8529070.1"/>
    <property type="molecule type" value="Genomic_DNA"/>
</dbReference>
<keyword evidence="2" id="KW-1185">Reference proteome</keyword>
<accession>A0ACC0LKB6</accession>
<evidence type="ECO:0000313" key="1">
    <source>
        <dbReference type="EMBL" id="KAI8529070.1"/>
    </source>
</evidence>
<gene>
    <name evidence="1" type="ORF">RHMOL_Rhmol12G0197100</name>
</gene>
<proteinExistence type="predicted"/>
<protein>
    <submittedName>
        <fullName evidence="1">Uncharacterized protein</fullName>
    </submittedName>
</protein>
<sequence>MKPTLLHLTPHSSEIFIYLHISSSRLQYYSSCLREHFFLHFGQPMGRQSEMKRPKLRKGLWSPEEDEKLYNYISRFGVGCWSTVPKLAGLERCGKSCRLRWMNYLRPDLKRGMFSQQEEDLIISLHEALGNRWAQISAQLPGRTDNEIKNFWNSCLKKKLMKQGIDPNTHKPISEKEDIEGKNSAEKPPLAFQQIKVDCAKAGPIWPCPEQVSELRKNDIVPTISSSVDMEQEVHISNTNYFEGRGREASIEKFGSKPNFDPPFQYEIQGSYDPFGCNSNFSTHDPQNHLEGNHNFGFASVPALTDFSDNSGSIMSSFSFNEVKQSSSNISDAGIVGNNATVSWEKLEPVFGFQFSGIKYEEIKPSLWPGGQIGHNSEAFSSYPLITVSENLDFSSKY</sequence>
<evidence type="ECO:0000313" key="2">
    <source>
        <dbReference type="Proteomes" id="UP001062846"/>
    </source>
</evidence>
<name>A0ACC0LKB6_RHOML</name>
<organism evidence="1 2">
    <name type="scientific">Rhododendron molle</name>
    <name type="common">Chinese azalea</name>
    <name type="synonym">Azalea mollis</name>
    <dbReference type="NCBI Taxonomy" id="49168"/>
    <lineage>
        <taxon>Eukaryota</taxon>
        <taxon>Viridiplantae</taxon>
        <taxon>Streptophyta</taxon>
        <taxon>Embryophyta</taxon>
        <taxon>Tracheophyta</taxon>
        <taxon>Spermatophyta</taxon>
        <taxon>Magnoliopsida</taxon>
        <taxon>eudicotyledons</taxon>
        <taxon>Gunneridae</taxon>
        <taxon>Pentapetalae</taxon>
        <taxon>asterids</taxon>
        <taxon>Ericales</taxon>
        <taxon>Ericaceae</taxon>
        <taxon>Ericoideae</taxon>
        <taxon>Rhodoreae</taxon>
        <taxon>Rhododendron</taxon>
    </lineage>
</organism>
<dbReference type="Proteomes" id="UP001062846">
    <property type="component" value="Chromosome 12"/>
</dbReference>